<keyword evidence="1" id="KW-1133">Transmembrane helix</keyword>
<name>A0A7W4ZCT5_9GAMM</name>
<keyword evidence="1" id="KW-0812">Transmembrane</keyword>
<feature type="transmembrane region" description="Helical" evidence="1">
    <location>
        <begin position="54"/>
        <end position="74"/>
    </location>
</feature>
<comment type="caution">
    <text evidence="2">The sequence shown here is derived from an EMBL/GenBank/DDBJ whole genome shotgun (WGS) entry which is preliminary data.</text>
</comment>
<reference evidence="2 3" key="1">
    <citation type="submission" date="2020-08" db="EMBL/GenBank/DDBJ databases">
        <title>Genomic Encyclopedia of Type Strains, Phase III (KMG-III): the genomes of soil and plant-associated and newly described type strains.</title>
        <authorList>
            <person name="Whitman W."/>
        </authorList>
    </citation>
    <scope>NUCLEOTIDE SEQUENCE [LARGE SCALE GENOMIC DNA]</scope>
    <source>
        <strain evidence="2 3">CECT 8799</strain>
    </source>
</reference>
<keyword evidence="1" id="KW-0472">Membrane</keyword>
<proteinExistence type="predicted"/>
<evidence type="ECO:0000313" key="2">
    <source>
        <dbReference type="EMBL" id="MBB3063640.1"/>
    </source>
</evidence>
<sequence>MTVKDRGMILSTLWIFVTLNYLYCDVLSLMSPEMLNSLITTGGVGGMTMSEPTLLAAAILLEIPILLVLLSRVLKHKSNRLASIIGGLVMTLVMAGTLLMGEASLHYIFFAIIEIATTLFIVWFAWTWDEAESAESQAKNGAHTAA</sequence>
<dbReference type="AlphaFoldDB" id="A0A7W4ZCT5"/>
<dbReference type="EMBL" id="JACHWZ010000042">
    <property type="protein sequence ID" value="MBB3063640.1"/>
    <property type="molecule type" value="Genomic_DNA"/>
</dbReference>
<organism evidence="2 3">
    <name type="scientific">Microbulbifer rhizosphaerae</name>
    <dbReference type="NCBI Taxonomy" id="1562603"/>
    <lineage>
        <taxon>Bacteria</taxon>
        <taxon>Pseudomonadati</taxon>
        <taxon>Pseudomonadota</taxon>
        <taxon>Gammaproteobacteria</taxon>
        <taxon>Cellvibrionales</taxon>
        <taxon>Microbulbiferaceae</taxon>
        <taxon>Microbulbifer</taxon>
    </lineage>
</organism>
<accession>A0A7W4ZCT5</accession>
<dbReference type="Proteomes" id="UP000535937">
    <property type="component" value="Unassembled WGS sequence"/>
</dbReference>
<dbReference type="Pfam" id="PF19851">
    <property type="entry name" value="DUF6326"/>
    <property type="match status" value="1"/>
</dbReference>
<evidence type="ECO:0000256" key="1">
    <source>
        <dbReference type="SAM" id="Phobius"/>
    </source>
</evidence>
<evidence type="ECO:0000313" key="3">
    <source>
        <dbReference type="Proteomes" id="UP000535937"/>
    </source>
</evidence>
<dbReference type="InterPro" id="IPR046289">
    <property type="entry name" value="DUF6326"/>
</dbReference>
<feature type="transmembrane region" description="Helical" evidence="1">
    <location>
        <begin position="107"/>
        <end position="126"/>
    </location>
</feature>
<protein>
    <submittedName>
        <fullName evidence="2">Uncharacterized protein</fullName>
    </submittedName>
</protein>
<gene>
    <name evidence="2" type="ORF">FHS09_004504</name>
</gene>
<dbReference type="RefSeq" id="WP_183463995.1">
    <property type="nucleotide sequence ID" value="NZ_JACHWZ010000042.1"/>
</dbReference>
<feature type="transmembrane region" description="Helical" evidence="1">
    <location>
        <begin position="81"/>
        <end position="101"/>
    </location>
</feature>
<keyword evidence="3" id="KW-1185">Reference proteome</keyword>